<dbReference type="EMBL" id="QGKX02000004">
    <property type="protein sequence ID" value="KAF3602033.1"/>
    <property type="molecule type" value="Genomic_DNA"/>
</dbReference>
<name>A0A8S9SPM8_BRACR</name>
<comment type="caution">
    <text evidence="1">The sequence shown here is derived from an EMBL/GenBank/DDBJ whole genome shotgun (WGS) entry which is preliminary data.</text>
</comment>
<proteinExistence type="predicted"/>
<dbReference type="Proteomes" id="UP000712600">
    <property type="component" value="Unassembled WGS sequence"/>
</dbReference>
<accession>A0A8S9SPM8</accession>
<evidence type="ECO:0000313" key="2">
    <source>
        <dbReference type="Proteomes" id="UP000712600"/>
    </source>
</evidence>
<evidence type="ECO:0000313" key="1">
    <source>
        <dbReference type="EMBL" id="KAF3602033.1"/>
    </source>
</evidence>
<reference evidence="1" key="1">
    <citation type="submission" date="2019-12" db="EMBL/GenBank/DDBJ databases">
        <title>Genome sequencing and annotation of Brassica cretica.</title>
        <authorList>
            <person name="Studholme D.J."/>
            <person name="Sarris P."/>
        </authorList>
    </citation>
    <scope>NUCLEOTIDE SEQUENCE</scope>
    <source>
        <strain evidence="1">PFS-109/04</strain>
        <tissue evidence="1">Leaf</tissue>
    </source>
</reference>
<sequence length="120" mass="13515">MKWNESRLKEFIPLVADRVKCIRPSETGATYTYIWQAAKSEETATRAIRSAQEWGLAQGLKDQIPKRAENQPNLNQHQPERNTIMVCKSDTTWDKGSNKAGLAWILTDASGICKHRGATT</sequence>
<protein>
    <submittedName>
        <fullName evidence="1">Uncharacterized protein</fullName>
    </submittedName>
</protein>
<dbReference type="AlphaFoldDB" id="A0A8S9SPM8"/>
<organism evidence="1 2">
    <name type="scientific">Brassica cretica</name>
    <name type="common">Mustard</name>
    <dbReference type="NCBI Taxonomy" id="69181"/>
    <lineage>
        <taxon>Eukaryota</taxon>
        <taxon>Viridiplantae</taxon>
        <taxon>Streptophyta</taxon>
        <taxon>Embryophyta</taxon>
        <taxon>Tracheophyta</taxon>
        <taxon>Spermatophyta</taxon>
        <taxon>Magnoliopsida</taxon>
        <taxon>eudicotyledons</taxon>
        <taxon>Gunneridae</taxon>
        <taxon>Pentapetalae</taxon>
        <taxon>rosids</taxon>
        <taxon>malvids</taxon>
        <taxon>Brassicales</taxon>
        <taxon>Brassicaceae</taxon>
        <taxon>Brassiceae</taxon>
        <taxon>Brassica</taxon>
    </lineage>
</organism>
<gene>
    <name evidence="1" type="ORF">F2Q69_00037130</name>
</gene>